<reference evidence="2" key="2">
    <citation type="submission" date="2017-06" db="EMBL/GenBank/DDBJ databases">
        <title>WGS assembly of Brachypodium distachyon.</title>
        <authorList>
            <consortium name="The International Brachypodium Initiative"/>
            <person name="Lucas S."/>
            <person name="Harmon-Smith M."/>
            <person name="Lail K."/>
            <person name="Tice H."/>
            <person name="Grimwood J."/>
            <person name="Bruce D."/>
            <person name="Barry K."/>
            <person name="Shu S."/>
            <person name="Lindquist E."/>
            <person name="Wang M."/>
            <person name="Pitluck S."/>
            <person name="Vogel J.P."/>
            <person name="Garvin D.F."/>
            <person name="Mockler T.C."/>
            <person name="Schmutz J."/>
            <person name="Rokhsar D."/>
            <person name="Bevan M.W."/>
        </authorList>
    </citation>
    <scope>NUCLEOTIDE SEQUENCE</scope>
    <source>
        <strain evidence="2">Bd21</strain>
    </source>
</reference>
<feature type="compositionally biased region" description="Low complexity" evidence="1">
    <location>
        <begin position="43"/>
        <end position="60"/>
    </location>
</feature>
<protein>
    <submittedName>
        <fullName evidence="2 3">Uncharacterized protein</fullName>
    </submittedName>
</protein>
<proteinExistence type="predicted"/>
<reference evidence="2 3" key="1">
    <citation type="journal article" date="2010" name="Nature">
        <title>Genome sequencing and analysis of the model grass Brachypodium distachyon.</title>
        <authorList>
            <consortium name="International Brachypodium Initiative"/>
        </authorList>
    </citation>
    <scope>NUCLEOTIDE SEQUENCE [LARGE SCALE GENOMIC DNA]</scope>
    <source>
        <strain evidence="2 3">Bd21</strain>
    </source>
</reference>
<evidence type="ECO:0000313" key="3">
    <source>
        <dbReference type="EnsemblPlants" id="PNT67698"/>
    </source>
</evidence>
<reference evidence="3" key="3">
    <citation type="submission" date="2018-08" db="UniProtKB">
        <authorList>
            <consortium name="EnsemblPlants"/>
        </authorList>
    </citation>
    <scope>IDENTIFICATION</scope>
    <source>
        <strain evidence="3">cv. Bd21</strain>
    </source>
</reference>
<gene>
    <name evidence="2" type="ORF">BRADI_3g30715v3</name>
</gene>
<dbReference type="EMBL" id="CM000882">
    <property type="protein sequence ID" value="PNT67698.1"/>
    <property type="molecule type" value="Genomic_DNA"/>
</dbReference>
<keyword evidence="4" id="KW-1185">Reference proteome</keyword>
<sequence>MLLLATSISSSAQRGFFVLLAGQHVVATTAAAGIPFPAAHGQTSTSPPSPWSSAPPLTLLGDRAPLQTPPRPEPARNRRGSPLPP</sequence>
<evidence type="ECO:0000313" key="2">
    <source>
        <dbReference type="EMBL" id="PNT67698.1"/>
    </source>
</evidence>
<accession>A0A2K2D097</accession>
<dbReference type="Gramene" id="PNT67698">
    <property type="protein sequence ID" value="PNT67698"/>
    <property type="gene ID" value="BRADI_3g30715v3"/>
</dbReference>
<evidence type="ECO:0000256" key="1">
    <source>
        <dbReference type="SAM" id="MobiDB-lite"/>
    </source>
</evidence>
<organism evidence="2">
    <name type="scientific">Brachypodium distachyon</name>
    <name type="common">Purple false brome</name>
    <name type="synonym">Trachynia distachya</name>
    <dbReference type="NCBI Taxonomy" id="15368"/>
    <lineage>
        <taxon>Eukaryota</taxon>
        <taxon>Viridiplantae</taxon>
        <taxon>Streptophyta</taxon>
        <taxon>Embryophyta</taxon>
        <taxon>Tracheophyta</taxon>
        <taxon>Spermatophyta</taxon>
        <taxon>Magnoliopsida</taxon>
        <taxon>Liliopsida</taxon>
        <taxon>Poales</taxon>
        <taxon>Poaceae</taxon>
        <taxon>BOP clade</taxon>
        <taxon>Pooideae</taxon>
        <taxon>Stipodae</taxon>
        <taxon>Brachypodieae</taxon>
        <taxon>Brachypodium</taxon>
    </lineage>
</organism>
<dbReference type="EnsemblPlants" id="PNT67698">
    <property type="protein sequence ID" value="PNT67698"/>
    <property type="gene ID" value="BRADI_3g30715v3"/>
</dbReference>
<name>A0A2K2D097_BRADI</name>
<dbReference type="InParanoid" id="A0A2K2D097"/>
<dbReference type="Proteomes" id="UP000008810">
    <property type="component" value="Chromosome 3"/>
</dbReference>
<evidence type="ECO:0000313" key="4">
    <source>
        <dbReference type="Proteomes" id="UP000008810"/>
    </source>
</evidence>
<feature type="region of interest" description="Disordered" evidence="1">
    <location>
        <begin position="36"/>
        <end position="85"/>
    </location>
</feature>
<dbReference type="AlphaFoldDB" id="A0A2K2D097"/>